<dbReference type="InterPro" id="IPR001296">
    <property type="entry name" value="Glyco_trans_1"/>
</dbReference>
<protein>
    <submittedName>
        <fullName evidence="3">Glycosyltransferase</fullName>
    </submittedName>
</protein>
<dbReference type="RefSeq" id="WP_155083773.1">
    <property type="nucleotide sequence ID" value="NZ_WMIA01000008.1"/>
</dbReference>
<dbReference type="InterPro" id="IPR028098">
    <property type="entry name" value="Glyco_trans_4-like_N"/>
</dbReference>
<dbReference type="Pfam" id="PF00534">
    <property type="entry name" value="Glycos_transf_1"/>
    <property type="match status" value="1"/>
</dbReference>
<sequence>MISNIAEKKLNILHLITRLVVGGAQDNTLLTVKNHHRTFYHVCLASNPDGVWLDRAKDYSDRFYPLSSLVNPISPLKDWKAFWDIVSILKKEKIDLVHTHSSKAGILGRLAANYCKIPVVHTIHGFPFHDFMPSWQRQFYITLEKAIAQKTDFFITVCELNRKEALELEIVREDNSQTIYSGIDFDKLDETFDSQSLRQELNIASETKIITMVGRLDQQKAPYYLITAFAKVVEKCPDTALLLVGEGELEESLKNQVKQLNIEEKVKFLGSRNDVPAILNITDIFALSSLWEGLGRAMTEAMLMGKPVVVPNIYGIPETVHHNETGLLFEAKDTDKLADNLIFLLNNPQECDRVGKNAKELTRKLFDGKEMVKRIEAIYQKVLETKGISQIKQSFK</sequence>
<proteinExistence type="predicted"/>
<comment type="caution">
    <text evidence="3">The sequence shown here is derived from an EMBL/GenBank/DDBJ whole genome shotgun (WGS) entry which is preliminary data.</text>
</comment>
<accession>A0A844GUX6</accession>
<organism evidence="3 4">
    <name type="scientific">Cyanobacterium aponinum 0216</name>
    <dbReference type="NCBI Taxonomy" id="2676140"/>
    <lineage>
        <taxon>Bacteria</taxon>
        <taxon>Bacillati</taxon>
        <taxon>Cyanobacteriota</taxon>
        <taxon>Cyanophyceae</taxon>
        <taxon>Oscillatoriophycideae</taxon>
        <taxon>Chroococcales</taxon>
        <taxon>Geminocystaceae</taxon>
        <taxon>Cyanobacterium</taxon>
    </lineage>
</organism>
<dbReference type="AlphaFoldDB" id="A0A844GUX6"/>
<dbReference type="GO" id="GO:0016757">
    <property type="term" value="F:glycosyltransferase activity"/>
    <property type="evidence" value="ECO:0007669"/>
    <property type="project" value="InterPro"/>
</dbReference>
<dbReference type="Pfam" id="PF13439">
    <property type="entry name" value="Glyco_transf_4"/>
    <property type="match status" value="1"/>
</dbReference>
<dbReference type="PANTHER" id="PTHR12526">
    <property type="entry name" value="GLYCOSYLTRANSFERASE"/>
    <property type="match status" value="1"/>
</dbReference>
<reference evidence="3 4" key="1">
    <citation type="submission" date="2019-11" db="EMBL/GenBank/DDBJ databases">
        <title>Isolation of a new High Light Tolerant Cyanobacteria.</title>
        <authorList>
            <person name="Dobson Z."/>
            <person name="Vaughn N."/>
            <person name="Vaughn M."/>
            <person name="Fromme P."/>
            <person name="Mazor Y."/>
        </authorList>
    </citation>
    <scope>NUCLEOTIDE SEQUENCE [LARGE SCALE GENOMIC DNA]</scope>
    <source>
        <strain evidence="3 4">0216</strain>
    </source>
</reference>
<keyword evidence="3" id="KW-0808">Transferase</keyword>
<dbReference type="SUPFAM" id="SSF53756">
    <property type="entry name" value="UDP-Glycosyltransferase/glycogen phosphorylase"/>
    <property type="match status" value="1"/>
</dbReference>
<dbReference type="PANTHER" id="PTHR12526:SF638">
    <property type="entry name" value="SPORE COAT PROTEIN SA"/>
    <property type="match status" value="1"/>
</dbReference>
<feature type="domain" description="Glycosyl transferase family 1" evidence="1">
    <location>
        <begin position="195"/>
        <end position="360"/>
    </location>
</feature>
<evidence type="ECO:0000259" key="2">
    <source>
        <dbReference type="Pfam" id="PF13439"/>
    </source>
</evidence>
<evidence type="ECO:0000313" key="4">
    <source>
        <dbReference type="Proteomes" id="UP000437131"/>
    </source>
</evidence>
<feature type="domain" description="Glycosyltransferase subfamily 4-like N-terminal" evidence="2">
    <location>
        <begin position="69"/>
        <end position="186"/>
    </location>
</feature>
<dbReference type="CDD" id="cd03808">
    <property type="entry name" value="GT4_CapM-like"/>
    <property type="match status" value="1"/>
</dbReference>
<dbReference type="Proteomes" id="UP000437131">
    <property type="component" value="Unassembled WGS sequence"/>
</dbReference>
<name>A0A844GUX6_9CHRO</name>
<dbReference type="EMBL" id="WMIA01000008">
    <property type="protein sequence ID" value="MTF38872.1"/>
    <property type="molecule type" value="Genomic_DNA"/>
</dbReference>
<evidence type="ECO:0000313" key="3">
    <source>
        <dbReference type="EMBL" id="MTF38872.1"/>
    </source>
</evidence>
<evidence type="ECO:0000259" key="1">
    <source>
        <dbReference type="Pfam" id="PF00534"/>
    </source>
</evidence>
<dbReference type="Gene3D" id="3.40.50.2000">
    <property type="entry name" value="Glycogen Phosphorylase B"/>
    <property type="match status" value="2"/>
</dbReference>
<gene>
    <name evidence="3" type="ORF">GGC33_08015</name>
</gene>